<sequence length="154" mass="16557">MVELGQSCRGQLCSSADVRLAAGIDWEGVDEQVEANCLASGAEVAGGGADGKVAFSDKLSEAITVDQSWSRAWEVEASEELNWRLPDNWFLIDPRGVQEHPCVVDQLVPKVGCELARKRGDLSEQVCGPVNRGDACEFLAKKCPRNSRPGGAAR</sequence>
<accession>A0A138AUL3</accession>
<proteinExistence type="predicted"/>
<comment type="caution">
    <text evidence="1">The sequence shown here is derived from an EMBL/GenBank/DDBJ whole genome shotgun (WGS) entry which is preliminary data.</text>
</comment>
<dbReference type="AlphaFoldDB" id="A0A138AUL3"/>
<protein>
    <submittedName>
        <fullName evidence="1">Uncharacterized protein</fullName>
    </submittedName>
</protein>
<name>A0A138AUL3_9ACTN</name>
<reference evidence="2" key="1">
    <citation type="submission" date="2016-02" db="EMBL/GenBank/DDBJ databases">
        <authorList>
            <person name="Wen L."/>
            <person name="He K."/>
            <person name="Yang H."/>
        </authorList>
    </citation>
    <scope>NUCLEOTIDE SEQUENCE [LARGE SCALE GENOMIC DNA]</scope>
    <source>
        <strain evidence="2">JCM 15929</strain>
    </source>
</reference>
<gene>
    <name evidence="1" type="ORF">AXK60_21915</name>
</gene>
<organism evidence="1 2">
    <name type="scientific">Tsukamurella pseudospumae</name>
    <dbReference type="NCBI Taxonomy" id="239498"/>
    <lineage>
        <taxon>Bacteria</taxon>
        <taxon>Bacillati</taxon>
        <taxon>Actinomycetota</taxon>
        <taxon>Actinomycetes</taxon>
        <taxon>Mycobacteriales</taxon>
        <taxon>Tsukamurellaceae</taxon>
        <taxon>Tsukamurella</taxon>
    </lineage>
</organism>
<evidence type="ECO:0000313" key="2">
    <source>
        <dbReference type="Proteomes" id="UP000070258"/>
    </source>
</evidence>
<evidence type="ECO:0000313" key="1">
    <source>
        <dbReference type="EMBL" id="KXP14141.1"/>
    </source>
</evidence>
<dbReference type="Proteomes" id="UP000070258">
    <property type="component" value="Unassembled WGS sequence"/>
</dbReference>
<dbReference type="EMBL" id="LSRF01000007">
    <property type="protein sequence ID" value="KXP14141.1"/>
    <property type="molecule type" value="Genomic_DNA"/>
</dbReference>